<organism evidence="7 8">
    <name type="scientific">Candidatus Scalindua rubra</name>
    <dbReference type="NCBI Taxonomy" id="1872076"/>
    <lineage>
        <taxon>Bacteria</taxon>
        <taxon>Pseudomonadati</taxon>
        <taxon>Planctomycetota</taxon>
        <taxon>Candidatus Brocadiia</taxon>
        <taxon>Candidatus Brocadiales</taxon>
        <taxon>Candidatus Scalinduaceae</taxon>
        <taxon>Candidatus Scalindua</taxon>
    </lineage>
</organism>
<dbReference type="Gene3D" id="3.40.50.150">
    <property type="entry name" value="Vaccinia Virus protein VP39"/>
    <property type="match status" value="1"/>
</dbReference>
<feature type="domain" description="DNA methylase adenine-specific" evidence="6">
    <location>
        <begin position="265"/>
        <end position="506"/>
    </location>
</feature>
<dbReference type="GO" id="GO:0008170">
    <property type="term" value="F:N-methyltransferase activity"/>
    <property type="evidence" value="ECO:0007669"/>
    <property type="project" value="InterPro"/>
</dbReference>
<keyword evidence="4" id="KW-0808">Transferase</keyword>
<evidence type="ECO:0000256" key="5">
    <source>
        <dbReference type="ARBA" id="ARBA00047942"/>
    </source>
</evidence>
<evidence type="ECO:0000259" key="6">
    <source>
        <dbReference type="Pfam" id="PF02384"/>
    </source>
</evidence>
<evidence type="ECO:0000256" key="2">
    <source>
        <dbReference type="ARBA" id="ARBA00011900"/>
    </source>
</evidence>
<evidence type="ECO:0000313" key="7">
    <source>
        <dbReference type="EMBL" id="ODS33162.1"/>
    </source>
</evidence>
<dbReference type="GO" id="GO:0003677">
    <property type="term" value="F:DNA binding"/>
    <property type="evidence" value="ECO:0007669"/>
    <property type="project" value="InterPro"/>
</dbReference>
<dbReference type="SUPFAM" id="SSF53335">
    <property type="entry name" value="S-adenosyl-L-methionine-dependent methyltransferases"/>
    <property type="match status" value="1"/>
</dbReference>
<keyword evidence="3 7" id="KW-0489">Methyltransferase</keyword>
<dbReference type="EMBL" id="MAYW01000036">
    <property type="protein sequence ID" value="ODS33162.1"/>
    <property type="molecule type" value="Genomic_DNA"/>
</dbReference>
<comment type="similarity">
    <text evidence="1">Belongs to the N(4)/N(6)-methyltransferase family.</text>
</comment>
<dbReference type="EC" id="2.1.1.72" evidence="2"/>
<dbReference type="InterPro" id="IPR003356">
    <property type="entry name" value="DNA_methylase_A-5"/>
</dbReference>
<dbReference type="PANTHER" id="PTHR33841">
    <property type="entry name" value="DNA METHYLTRANSFERASE YEEA-RELATED"/>
    <property type="match status" value="1"/>
</dbReference>
<dbReference type="InterPro" id="IPR050953">
    <property type="entry name" value="N4_N6_ade-DNA_methylase"/>
</dbReference>
<name>A0A1E3XC10_9BACT</name>
<proteinExistence type="inferred from homology"/>
<protein>
    <recommendedName>
        <fullName evidence="2">site-specific DNA-methyltransferase (adenine-specific)</fullName>
        <ecNumber evidence="2">2.1.1.72</ecNumber>
    </recommendedName>
</protein>
<evidence type="ECO:0000313" key="8">
    <source>
        <dbReference type="Proteomes" id="UP000094056"/>
    </source>
</evidence>
<comment type="caution">
    <text evidence="7">The sequence shown here is derived from an EMBL/GenBank/DDBJ whole genome shotgun (WGS) entry which is preliminary data.</text>
</comment>
<dbReference type="Proteomes" id="UP000094056">
    <property type="component" value="Unassembled WGS sequence"/>
</dbReference>
<reference evidence="7 8" key="1">
    <citation type="submission" date="2016-07" db="EMBL/GenBank/DDBJ databases">
        <title>Draft genome of Scalindua rubra, obtained from a brine-seawater interface in the Red Sea, sheds light on salt adaptation in anammox bacteria.</title>
        <authorList>
            <person name="Speth D.R."/>
            <person name="Lagkouvardos I."/>
            <person name="Wang Y."/>
            <person name="Qian P.-Y."/>
            <person name="Dutilh B.E."/>
            <person name="Jetten M.S."/>
        </authorList>
    </citation>
    <scope>NUCLEOTIDE SEQUENCE [LARGE SCALE GENOMIC DNA]</scope>
    <source>
        <strain evidence="7">BSI-1</strain>
    </source>
</reference>
<dbReference type="Pfam" id="PF02384">
    <property type="entry name" value="N6_Mtase"/>
    <property type="match status" value="1"/>
</dbReference>
<dbReference type="GO" id="GO:0009007">
    <property type="term" value="F:site-specific DNA-methyltransferase (adenine-specific) activity"/>
    <property type="evidence" value="ECO:0007669"/>
    <property type="project" value="UniProtKB-EC"/>
</dbReference>
<sequence>MNDKIISKIENAFIEIGYRRNLIQKDYKYADLFSTGEPVRSIQRAVFGQEPFDYRSACFGVQLVDPKHSTFTIVNNLRALGAPQIFIINNNKTELWAITEGQPILQGKYNTYHLHNVIIQNEQDWQPQSIMRAKSGFAKPGPRQLDFVDIGLLPALEHEAAEKIDYLLRDILNYIEDEFKQRRLHFDAFAVFRIVFSLLAAKLLKDRNISNSRNIDFSLPQTALKAVQNHYGRSLTATNAIMPKTTLESISQKIGKSFQFCNLSVDTLTYIYENTFVSPESRRKLGIHSTPSYVANYILSQMPIEDLPRTQWHTTDPMCGHGIFLIAAMRRMRDLLPGRWNTQQRHKFFVEHLHGIEIDSFSIEVARMCLMLADFPEPNGWNLVKQDVTGKKRKNIIAQTMVLVGNPPFENVEGKRPQTPKPVELLRKTLPILPNNALVGMVLPRSFVDSSDYKCVRKSFLNDFELISLTALPDRIFIHSDSETAIIVARKQKPQGKGYVIYREIKDSDRESFRIRYRIPREDGVSQSYFNDKMQGCFIVPLLQEVWEVLEGCANLGKMADIKIGVQYKPKLREEKLSKIIRSEPFPDSKPGITSITEGFMQYIAEDTVYMSIHKQYRRFKTSTTWSLPWDKPKVIVPASRMSRGLWRFAAAIDKEGRIVNRRFYSIWPKSKAFDVELLAALLNSPIAEAFTYAHSFQRDIPKRIYESIPVPEIPSDIKQIIDSLVYRYSEVLQKDKTEARKILLQIDAEILKLYKLPPRLERKLLDVFWGQQRPVPFEFRGYIPPDIDSWIPLHIYISEQFNDATPDKIMKRIPIIRNTKFINYLKSLGRE</sequence>
<dbReference type="PANTHER" id="PTHR33841:SF1">
    <property type="entry name" value="DNA METHYLTRANSFERASE A"/>
    <property type="match status" value="1"/>
</dbReference>
<dbReference type="AlphaFoldDB" id="A0A1E3XC10"/>
<evidence type="ECO:0000256" key="3">
    <source>
        <dbReference type="ARBA" id="ARBA00022603"/>
    </source>
</evidence>
<gene>
    <name evidence="7" type="ORF">SCARUB_01718</name>
</gene>
<comment type="catalytic activity">
    <reaction evidence="5">
        <text>a 2'-deoxyadenosine in DNA + S-adenosyl-L-methionine = an N(6)-methyl-2'-deoxyadenosine in DNA + S-adenosyl-L-homocysteine + H(+)</text>
        <dbReference type="Rhea" id="RHEA:15197"/>
        <dbReference type="Rhea" id="RHEA-COMP:12418"/>
        <dbReference type="Rhea" id="RHEA-COMP:12419"/>
        <dbReference type="ChEBI" id="CHEBI:15378"/>
        <dbReference type="ChEBI" id="CHEBI:57856"/>
        <dbReference type="ChEBI" id="CHEBI:59789"/>
        <dbReference type="ChEBI" id="CHEBI:90615"/>
        <dbReference type="ChEBI" id="CHEBI:90616"/>
        <dbReference type="EC" id="2.1.1.72"/>
    </reaction>
</comment>
<dbReference type="GO" id="GO:0032259">
    <property type="term" value="P:methylation"/>
    <property type="evidence" value="ECO:0007669"/>
    <property type="project" value="UniProtKB-KW"/>
</dbReference>
<evidence type="ECO:0000256" key="1">
    <source>
        <dbReference type="ARBA" id="ARBA00006594"/>
    </source>
</evidence>
<accession>A0A1E3XC10</accession>
<dbReference type="InterPro" id="IPR029063">
    <property type="entry name" value="SAM-dependent_MTases_sf"/>
</dbReference>
<evidence type="ECO:0000256" key="4">
    <source>
        <dbReference type="ARBA" id="ARBA00022679"/>
    </source>
</evidence>